<proteinExistence type="predicted"/>
<keyword evidence="2" id="KW-1185">Reference proteome</keyword>
<name>A0ACD4RA52_9BACI</name>
<dbReference type="EMBL" id="CP126116">
    <property type="protein sequence ID" value="WHZ57312.1"/>
    <property type="molecule type" value="Genomic_DNA"/>
</dbReference>
<dbReference type="Proteomes" id="UP001226091">
    <property type="component" value="Chromosome"/>
</dbReference>
<accession>A0ACD4RA52</accession>
<evidence type="ECO:0000313" key="2">
    <source>
        <dbReference type="Proteomes" id="UP001226091"/>
    </source>
</evidence>
<evidence type="ECO:0000313" key="1">
    <source>
        <dbReference type="EMBL" id="WHZ57312.1"/>
    </source>
</evidence>
<gene>
    <name evidence="1" type="ORF">QLQ22_22110</name>
</gene>
<reference evidence="2" key="1">
    <citation type="journal article" date="2025" name="Aquaculture">
        <title>Assessment of the bioflocculant production and safety properties of Metabacillus hrfriensis sp. nov. based on phenotypic and whole-genome sequencing analysis.</title>
        <authorList>
            <person name="Zhang R."/>
            <person name="Zhao Z."/>
            <person name="Luo L."/>
            <person name="Wang S."/>
            <person name="Guo K."/>
            <person name="Xu W."/>
        </authorList>
    </citation>
    <scope>NUCLEOTIDE SEQUENCE [LARGE SCALE GENOMIC DNA]</scope>
    <source>
        <strain evidence="2">CT-WN-B3</strain>
    </source>
</reference>
<organism evidence="1 2">
    <name type="scientific">Metabacillus hrfriensis</name>
    <dbReference type="NCBI Taxonomy" id="3048891"/>
    <lineage>
        <taxon>Bacteria</taxon>
        <taxon>Bacillati</taxon>
        <taxon>Bacillota</taxon>
        <taxon>Bacilli</taxon>
        <taxon>Bacillales</taxon>
        <taxon>Bacillaceae</taxon>
        <taxon>Metabacillus</taxon>
    </lineage>
</organism>
<sequence>MSTVVETLKEAAILNIDTNKEKYLQISHSIHENPEIGNEEFFASKLLADLLQSEGFSVERGVAGHETAFLARKKSALKSGPVIAFLAEYDALPGLGHACGHNIIGTTSTAAAIALSKVIDETGGEVVVLGTPAEEGGPNGSAKGSFVKHGLLEGIDAALMVHPANATRITGNSLAVDPLDFEFIGKPAHAAAAPHHGINALDAVIQLFNGINALRQHVTDDVKIHGIITHGGDAPNIVPEYAKARFYIRADTRKKCSEATARVKAIAEGAALATGAKLNVIAFQNEVDNLVLNRTFDAVFKQELESLGEHVETGERDGLGSTDAGNISQAVPTIHPYIKIGPDTLIGHTVEFREAAKSERGDKALLLGAKGLALTGLRLLTDEALINDIKEEFQNRKELES</sequence>
<protein>
    <submittedName>
        <fullName evidence="1">M20 family metallopeptidase</fullName>
    </submittedName>
</protein>